<protein>
    <submittedName>
        <fullName evidence="1">TRASH domain-containing protein</fullName>
    </submittedName>
</protein>
<reference evidence="1" key="1">
    <citation type="submission" date="2022-08" db="UniProtKB">
        <authorList>
            <consortium name="EnsemblMetazoa"/>
        </authorList>
    </citation>
    <scope>IDENTIFICATION</scope>
    <source>
        <strain evidence="1">05x7-T-G4-1.051#20</strain>
    </source>
</reference>
<evidence type="ECO:0000313" key="2">
    <source>
        <dbReference type="Proteomes" id="UP000005408"/>
    </source>
</evidence>
<dbReference type="EnsemblMetazoa" id="G13687.2">
    <property type="protein sequence ID" value="G13687.2:cds"/>
    <property type="gene ID" value="G13687"/>
</dbReference>
<name>A0A8W8IF68_MAGGI</name>
<organism evidence="1 2">
    <name type="scientific">Magallana gigas</name>
    <name type="common">Pacific oyster</name>
    <name type="synonym">Crassostrea gigas</name>
    <dbReference type="NCBI Taxonomy" id="29159"/>
    <lineage>
        <taxon>Eukaryota</taxon>
        <taxon>Metazoa</taxon>
        <taxon>Spiralia</taxon>
        <taxon>Lophotrochozoa</taxon>
        <taxon>Mollusca</taxon>
        <taxon>Bivalvia</taxon>
        <taxon>Autobranchia</taxon>
        <taxon>Pteriomorphia</taxon>
        <taxon>Ostreida</taxon>
        <taxon>Ostreoidea</taxon>
        <taxon>Ostreidae</taxon>
        <taxon>Magallana</taxon>
    </lineage>
</organism>
<evidence type="ECO:0000313" key="1">
    <source>
        <dbReference type="EnsemblMetazoa" id="G13687.2:cds"/>
    </source>
</evidence>
<sequence>KRQNQFILNRLKKGKELRKEADVKEVETNIHLIKAPTGRVKTLEKKMVQVIQEEDDDDMEEV</sequence>
<proteinExistence type="predicted"/>
<keyword evidence="2" id="KW-1185">Reference proteome</keyword>
<dbReference type="Proteomes" id="UP000005408">
    <property type="component" value="Unassembled WGS sequence"/>
</dbReference>
<dbReference type="AlphaFoldDB" id="A0A8W8IF68"/>
<accession>A0A8W8IF68</accession>